<dbReference type="PATRIC" id="fig|1225564.3.peg.3397"/>
<dbReference type="Proteomes" id="UP000035489">
    <property type="component" value="Unassembled WGS sequence"/>
</dbReference>
<dbReference type="AlphaFoldDB" id="A0A0H1RBH5"/>
<organism evidence="1 2">
    <name type="scientific">Microvirga vignae</name>
    <dbReference type="NCBI Taxonomy" id="1225564"/>
    <lineage>
        <taxon>Bacteria</taxon>
        <taxon>Pseudomonadati</taxon>
        <taxon>Pseudomonadota</taxon>
        <taxon>Alphaproteobacteria</taxon>
        <taxon>Hyphomicrobiales</taxon>
        <taxon>Methylobacteriaceae</taxon>
        <taxon>Microvirga</taxon>
    </lineage>
</organism>
<protein>
    <submittedName>
        <fullName evidence="1">Uncharacterized protein</fullName>
    </submittedName>
</protein>
<evidence type="ECO:0000313" key="2">
    <source>
        <dbReference type="Proteomes" id="UP000035489"/>
    </source>
</evidence>
<sequence>MPRSSAALRPLVPATQTSCYPDDLLDELQGALAALADLEVQYETDRERLQAWAGPDAIKRKLAAQLEERHQREREPYVQRLADLQIWMMRIMTFEDICSNP</sequence>
<dbReference type="RefSeq" id="WP_047189410.1">
    <property type="nucleotide sequence ID" value="NZ_LCYG01000032.1"/>
</dbReference>
<gene>
    <name evidence="1" type="ORF">AA309_12840</name>
</gene>
<reference evidence="1 2" key="1">
    <citation type="submission" date="2015-05" db="EMBL/GenBank/DDBJ databases">
        <title>Draft genome sequence of Microvirga vignae strain BR3299, a novel nitrogen fixing bacteria isolated from Brazil semi-aired region.</title>
        <authorList>
            <person name="Zilli J.E."/>
            <person name="Passos S.R."/>
            <person name="Leite J."/>
            <person name="Baldani J.I."/>
            <person name="Xavier G.R."/>
            <person name="Rumjaneck N.G."/>
            <person name="Simoes-Araujo J.L."/>
        </authorList>
    </citation>
    <scope>NUCLEOTIDE SEQUENCE [LARGE SCALE GENOMIC DNA]</scope>
    <source>
        <strain evidence="1 2">BR3299</strain>
    </source>
</reference>
<name>A0A0H1RBH5_9HYPH</name>
<evidence type="ECO:0000313" key="1">
    <source>
        <dbReference type="EMBL" id="KLK92590.1"/>
    </source>
</evidence>
<accession>A0A0H1RBH5</accession>
<keyword evidence="2" id="KW-1185">Reference proteome</keyword>
<comment type="caution">
    <text evidence="1">The sequence shown here is derived from an EMBL/GenBank/DDBJ whole genome shotgun (WGS) entry which is preliminary data.</text>
</comment>
<dbReference type="EMBL" id="LCYG01000032">
    <property type="protein sequence ID" value="KLK92590.1"/>
    <property type="molecule type" value="Genomic_DNA"/>
</dbReference>
<proteinExistence type="predicted"/>
<dbReference type="OrthoDB" id="8020547at2"/>